<reference evidence="2" key="1">
    <citation type="submission" date="2017-12" db="EMBL/GenBank/DDBJ databases">
        <title>Gene loss provides genomic basis for host adaptation in cereal stripe rust fungi.</title>
        <authorList>
            <person name="Xia C."/>
        </authorList>
    </citation>
    <scope>NUCLEOTIDE SEQUENCE [LARGE SCALE GENOMIC DNA]</scope>
    <source>
        <strain evidence="2">93-210</strain>
    </source>
</reference>
<feature type="compositionally biased region" description="Pro residues" evidence="1">
    <location>
        <begin position="205"/>
        <end position="221"/>
    </location>
</feature>
<sequence length="373" mass="38781">CSSLDLISEANTSDDTLQTNLSAFPVGNLGESSHALGPPSAHHQMSRPQRVKRSHLIRPRSGQAEPTSKHGDQVLGVSSSPSATVPLPLDPYWEPAQEPDPSPIAASGPKNAPPPPAEHKPQEHPTPNADPSKGTPPKPIDNPAAPEGKPRPDGHPQPDGKPHPDGHPDTAAGPPGPAPREGGPAEHPPPPAADPHGPADHPEGHPPSPPHAGDHPPPGPHGPEKPKTEVTEIAVVAGIRIERIDSTPPPPPPSVPRHDEPKSHPNEKDRAPPPPPPAGEAHVHEGPKDHPPPPGDDNAHEGPKDHPPAPDAEHGPDGPKGPVPEKEHSEPKPIHLPGGIVIIDDSDKGGKPVEAGPQVIRITSDKIKIEISL</sequence>
<keyword evidence="3" id="KW-1185">Reference proteome</keyword>
<organism evidence="2 3">
    <name type="scientific">Puccinia striiformis</name>
    <dbReference type="NCBI Taxonomy" id="27350"/>
    <lineage>
        <taxon>Eukaryota</taxon>
        <taxon>Fungi</taxon>
        <taxon>Dikarya</taxon>
        <taxon>Basidiomycota</taxon>
        <taxon>Pucciniomycotina</taxon>
        <taxon>Pucciniomycetes</taxon>
        <taxon>Pucciniales</taxon>
        <taxon>Pucciniaceae</taxon>
        <taxon>Puccinia</taxon>
    </lineage>
</organism>
<dbReference type="VEuPathDB" id="FungiDB:PSTT_12728"/>
<name>A0A2S4UUL5_9BASI</name>
<gene>
    <name evidence="2" type="ORF">PSTT_12728</name>
</gene>
<dbReference type="VEuPathDB" id="FungiDB:PSHT_01064"/>
<dbReference type="EMBL" id="PKSL01000167">
    <property type="protein sequence ID" value="POW00978.1"/>
    <property type="molecule type" value="Genomic_DNA"/>
</dbReference>
<evidence type="ECO:0000313" key="3">
    <source>
        <dbReference type="Proteomes" id="UP000239156"/>
    </source>
</evidence>
<comment type="caution">
    <text evidence="2">The sequence shown here is derived from an EMBL/GenBank/DDBJ whole genome shotgun (WGS) entry which is preliminary data.</text>
</comment>
<protein>
    <submittedName>
        <fullName evidence="2">Uncharacterized protein</fullName>
    </submittedName>
</protein>
<evidence type="ECO:0000313" key="2">
    <source>
        <dbReference type="EMBL" id="POW00978.1"/>
    </source>
</evidence>
<feature type="region of interest" description="Disordered" evidence="1">
    <location>
        <begin position="23"/>
        <end position="357"/>
    </location>
</feature>
<dbReference type="Proteomes" id="UP000239156">
    <property type="component" value="Unassembled WGS sequence"/>
</dbReference>
<feature type="non-terminal residue" evidence="2">
    <location>
        <position position="1"/>
    </location>
</feature>
<dbReference type="AlphaFoldDB" id="A0A2S4UUL5"/>
<feature type="compositionally biased region" description="Basic and acidic residues" evidence="1">
    <location>
        <begin position="256"/>
        <end position="271"/>
    </location>
</feature>
<feature type="compositionally biased region" description="Basic and acidic residues" evidence="1">
    <location>
        <begin position="281"/>
        <end position="333"/>
    </location>
</feature>
<feature type="compositionally biased region" description="Basic residues" evidence="1">
    <location>
        <begin position="49"/>
        <end position="58"/>
    </location>
</feature>
<feature type="compositionally biased region" description="Basic and acidic residues" evidence="1">
    <location>
        <begin position="148"/>
        <end position="168"/>
    </location>
</feature>
<accession>A0A2S4UUL5</accession>
<proteinExistence type="predicted"/>
<evidence type="ECO:0000256" key="1">
    <source>
        <dbReference type="SAM" id="MobiDB-lite"/>
    </source>
</evidence>